<feature type="region of interest" description="Disordered" evidence="1">
    <location>
        <begin position="63"/>
        <end position="91"/>
    </location>
</feature>
<dbReference type="Proteomes" id="UP001183794">
    <property type="component" value="Unassembled WGS sequence"/>
</dbReference>
<proteinExistence type="predicted"/>
<evidence type="ECO:0000259" key="2">
    <source>
        <dbReference type="Pfam" id="PF24481"/>
    </source>
</evidence>
<dbReference type="InterPro" id="IPR056003">
    <property type="entry name" value="CT398_CC_hairpin"/>
</dbReference>
<sequence length="243" mass="27064">MSITATSQQQRQLLDLQSLDNQLTRVRTQLSEIRQDKQLAKLRRDGATAVEHVKRLEHHVAEREAAATEAERTVADTTRRRDRLQSQMDADDVSSRDVQAVTMEIAELTIRIEGQEEAELAAMQALEDARQALQQAQAKVTEAQQAVNVRINTLNERGQQLSKQGKELTIERDKLAETLPADLVKEYEQLRDQNQGVGVFELQPDGLSGAGVPIAPAELAEIHRTPEDQVAYCPDTGAIIVRS</sequence>
<evidence type="ECO:0000313" key="4">
    <source>
        <dbReference type="Proteomes" id="UP001183794"/>
    </source>
</evidence>
<evidence type="ECO:0000256" key="1">
    <source>
        <dbReference type="SAM" id="MobiDB-lite"/>
    </source>
</evidence>
<organism evidence="3 4">
    <name type="scientific">Enteractinococcus fodinae</name>
    <dbReference type="NCBI Taxonomy" id="684663"/>
    <lineage>
        <taxon>Bacteria</taxon>
        <taxon>Bacillati</taxon>
        <taxon>Actinomycetota</taxon>
        <taxon>Actinomycetes</taxon>
        <taxon>Micrococcales</taxon>
        <taxon>Micrococcaceae</taxon>
    </lineage>
</organism>
<keyword evidence="4" id="KW-1185">Reference proteome</keyword>
<comment type="caution">
    <text evidence="3">The sequence shown here is derived from an EMBL/GenBank/DDBJ whole genome shotgun (WGS) entry which is preliminary data.</text>
</comment>
<accession>A0ABU2B035</accession>
<reference evidence="3 4" key="1">
    <citation type="submission" date="2023-07" db="EMBL/GenBank/DDBJ databases">
        <title>Sequencing the genomes of 1000 actinobacteria strains.</title>
        <authorList>
            <person name="Klenk H.-P."/>
        </authorList>
    </citation>
    <scope>NUCLEOTIDE SEQUENCE [LARGE SCALE GENOMIC DNA]</scope>
    <source>
        <strain evidence="3 4">DSM 22966</strain>
    </source>
</reference>
<dbReference type="RefSeq" id="WP_310172579.1">
    <property type="nucleotide sequence ID" value="NZ_BAABHE010000002.1"/>
</dbReference>
<feature type="domain" description="CT398-like coiled coil hairpin" evidence="2">
    <location>
        <begin position="16"/>
        <end position="194"/>
    </location>
</feature>
<dbReference type="Pfam" id="PF24481">
    <property type="entry name" value="CT398_CC"/>
    <property type="match status" value="1"/>
</dbReference>
<dbReference type="EMBL" id="JAVDYJ010000001">
    <property type="protein sequence ID" value="MDR7346965.1"/>
    <property type="molecule type" value="Genomic_DNA"/>
</dbReference>
<dbReference type="Gene3D" id="1.10.287.1490">
    <property type="match status" value="1"/>
</dbReference>
<evidence type="ECO:0000313" key="3">
    <source>
        <dbReference type="EMBL" id="MDR7346965.1"/>
    </source>
</evidence>
<protein>
    <submittedName>
        <fullName evidence="3">Nucleic acid-binding Zn-ribbon protein</fullName>
    </submittedName>
</protein>
<gene>
    <name evidence="3" type="ORF">J2S62_001222</name>
</gene>
<name>A0ABU2B035_9MICC</name>
<feature type="compositionally biased region" description="Basic and acidic residues" evidence="1">
    <location>
        <begin position="63"/>
        <end position="79"/>
    </location>
</feature>